<name>A0A0C5V6F0_9GAMM</name>
<reference evidence="1 2" key="1">
    <citation type="submission" date="2014-01" db="EMBL/GenBank/DDBJ databases">
        <title>Full genme sequencing of cellulolytic bacterium Gynuella sunshinyii YC6258T gen. nov., sp. nov.</title>
        <authorList>
            <person name="Khan H."/>
            <person name="Chung E.J."/>
            <person name="Chung Y.R."/>
        </authorList>
    </citation>
    <scope>NUCLEOTIDE SEQUENCE [LARGE SCALE GENOMIC DNA]</scope>
    <source>
        <strain evidence="1 2">YC6258</strain>
    </source>
</reference>
<dbReference type="HOGENOM" id="CLU_2861471_0_0_6"/>
<dbReference type="STRING" id="1445510.YC6258_02997"/>
<dbReference type="EMBL" id="CP007142">
    <property type="protein sequence ID" value="AJQ95035.1"/>
    <property type="molecule type" value="Genomic_DNA"/>
</dbReference>
<dbReference type="Proteomes" id="UP000032266">
    <property type="component" value="Chromosome"/>
</dbReference>
<dbReference type="KEGG" id="gsn:YC6258_02997"/>
<keyword evidence="2" id="KW-1185">Reference proteome</keyword>
<gene>
    <name evidence="1" type="ORF">YC6258_02997</name>
</gene>
<organism evidence="1 2">
    <name type="scientific">Gynuella sunshinyii YC6258</name>
    <dbReference type="NCBI Taxonomy" id="1445510"/>
    <lineage>
        <taxon>Bacteria</taxon>
        <taxon>Pseudomonadati</taxon>
        <taxon>Pseudomonadota</taxon>
        <taxon>Gammaproteobacteria</taxon>
        <taxon>Oceanospirillales</taxon>
        <taxon>Saccharospirillaceae</taxon>
        <taxon>Gynuella</taxon>
    </lineage>
</organism>
<sequence>MLEKLVFSFHMYLLSHEKRSHCSTRGRGVDRIFDAGQWPKKNTVMTNFQVLIIFQETDPGSNKV</sequence>
<proteinExistence type="predicted"/>
<dbReference type="AlphaFoldDB" id="A0A0C5V6F0"/>
<evidence type="ECO:0000313" key="1">
    <source>
        <dbReference type="EMBL" id="AJQ95035.1"/>
    </source>
</evidence>
<accession>A0A0C5V6F0</accession>
<protein>
    <submittedName>
        <fullName evidence="1">Uncharacterized protein</fullName>
    </submittedName>
</protein>
<evidence type="ECO:0000313" key="2">
    <source>
        <dbReference type="Proteomes" id="UP000032266"/>
    </source>
</evidence>